<organism evidence="1 2">
    <name type="scientific">Phyllobacterium bourgognense</name>
    <dbReference type="NCBI Taxonomy" id="314236"/>
    <lineage>
        <taxon>Bacteria</taxon>
        <taxon>Pseudomonadati</taxon>
        <taxon>Pseudomonadota</taxon>
        <taxon>Alphaproteobacteria</taxon>
        <taxon>Hyphomicrobiales</taxon>
        <taxon>Phyllobacteriaceae</taxon>
        <taxon>Phyllobacterium</taxon>
    </lineage>
</organism>
<evidence type="ECO:0000313" key="1">
    <source>
        <dbReference type="EMBL" id="RCW78733.1"/>
    </source>
</evidence>
<proteinExistence type="predicted"/>
<keyword evidence="2" id="KW-1185">Reference proteome</keyword>
<dbReference type="AlphaFoldDB" id="A0A368YER3"/>
<dbReference type="EMBL" id="QPJM01000022">
    <property type="protein sequence ID" value="RCW78733.1"/>
    <property type="molecule type" value="Genomic_DNA"/>
</dbReference>
<gene>
    <name evidence="1" type="ORF">C7476_12245</name>
</gene>
<protein>
    <submittedName>
        <fullName evidence="1">Uncharacterized protein</fullName>
    </submittedName>
</protein>
<comment type="caution">
    <text evidence="1">The sequence shown here is derived from an EMBL/GenBank/DDBJ whole genome shotgun (WGS) entry which is preliminary data.</text>
</comment>
<sequence>MVAHGSYPFKAVITSASRPVADAANACSLAKPSSSHFCHPSTASRFQVDLNPTRRGSGICGKSGVIWFCPLSGSPPSSSSTTRLLAPQQSVSGLAASSGQMTSFACLAYGDHISWNKLGPCRLERMSAEQNLRDAGFVREAQRRYKSQSKHLLKEIPWS</sequence>
<dbReference type="Proteomes" id="UP000253324">
    <property type="component" value="Unassembled WGS sequence"/>
</dbReference>
<reference evidence="1 2" key="1">
    <citation type="submission" date="2018-07" db="EMBL/GenBank/DDBJ databases">
        <title>Genomic Encyclopedia of Type Strains, Phase III (KMG-III): the genomes of soil and plant-associated and newly described type strains.</title>
        <authorList>
            <person name="Whitman W."/>
        </authorList>
    </citation>
    <scope>NUCLEOTIDE SEQUENCE [LARGE SCALE GENOMIC DNA]</scope>
    <source>
        <strain evidence="1 2">31-25a</strain>
    </source>
</reference>
<accession>A0A368YER3</accession>
<evidence type="ECO:0000313" key="2">
    <source>
        <dbReference type="Proteomes" id="UP000253324"/>
    </source>
</evidence>
<name>A0A368YER3_9HYPH</name>